<dbReference type="Proteomes" id="UP000027456">
    <property type="component" value="Unassembled WGS sequence"/>
</dbReference>
<dbReference type="InterPro" id="IPR036396">
    <property type="entry name" value="Cyt_P450_sf"/>
</dbReference>
<comment type="cofactor">
    <cofactor evidence="1">
        <name>heme</name>
        <dbReference type="ChEBI" id="CHEBI:30413"/>
    </cofactor>
</comment>
<evidence type="ECO:0000256" key="3">
    <source>
        <dbReference type="ARBA" id="ARBA00022617"/>
    </source>
</evidence>
<evidence type="ECO:0000256" key="7">
    <source>
        <dbReference type="ARBA" id="ARBA00023033"/>
    </source>
</evidence>
<sequence>MPLTTLDYAITGSTGLAFFLLYRNRSKPYSPASSLPLPPGPPRWPLIGSMLSLPDSSEPNWIWFTRWANQTGSDIIYFRVLGSDTIILNTREAAVELLEHRWSIYSERPRMVMARDLRRLSGDTCITVSAPRPCQYVLRCLPFIHLNGSFSRIGNRSKSRRRSGFSKSCCTCRKT</sequence>
<evidence type="ECO:0000313" key="9">
    <source>
        <dbReference type="Proteomes" id="UP000027456"/>
    </source>
</evidence>
<dbReference type="PANTHER" id="PTHR46300:SF1">
    <property type="entry name" value="P450, PUTATIVE (EUROFUNG)-RELATED"/>
    <property type="match status" value="1"/>
</dbReference>
<keyword evidence="5" id="KW-0560">Oxidoreductase</keyword>
<dbReference type="SUPFAM" id="SSF48264">
    <property type="entry name" value="Cytochrome P450"/>
    <property type="match status" value="1"/>
</dbReference>
<evidence type="ECO:0000256" key="4">
    <source>
        <dbReference type="ARBA" id="ARBA00022723"/>
    </source>
</evidence>
<evidence type="ECO:0000313" key="8">
    <source>
        <dbReference type="EMBL" id="KEP48464.1"/>
    </source>
</evidence>
<dbReference type="GO" id="GO:0016705">
    <property type="term" value="F:oxidoreductase activity, acting on paired donors, with incorporation or reduction of molecular oxygen"/>
    <property type="evidence" value="ECO:0007669"/>
    <property type="project" value="InterPro"/>
</dbReference>
<keyword evidence="7" id="KW-0503">Monooxygenase</keyword>
<organism evidence="8 9">
    <name type="scientific">Rhizoctonia solani 123E</name>
    <dbReference type="NCBI Taxonomy" id="1423351"/>
    <lineage>
        <taxon>Eukaryota</taxon>
        <taxon>Fungi</taxon>
        <taxon>Dikarya</taxon>
        <taxon>Basidiomycota</taxon>
        <taxon>Agaricomycotina</taxon>
        <taxon>Agaricomycetes</taxon>
        <taxon>Cantharellales</taxon>
        <taxon>Ceratobasidiaceae</taxon>
        <taxon>Rhizoctonia</taxon>
    </lineage>
</organism>
<comment type="caution">
    <text evidence="8">The sequence shown here is derived from an EMBL/GenBank/DDBJ whole genome shotgun (WGS) entry which is preliminary data.</text>
</comment>
<dbReference type="OrthoDB" id="1055148at2759"/>
<evidence type="ECO:0000256" key="6">
    <source>
        <dbReference type="ARBA" id="ARBA00023004"/>
    </source>
</evidence>
<dbReference type="GO" id="GO:0020037">
    <property type="term" value="F:heme binding"/>
    <property type="evidence" value="ECO:0007669"/>
    <property type="project" value="InterPro"/>
</dbReference>
<keyword evidence="9" id="KW-1185">Reference proteome</keyword>
<dbReference type="HOGENOM" id="CLU_1533427_0_0_1"/>
<keyword evidence="4" id="KW-0479">Metal-binding</keyword>
<dbReference type="PANTHER" id="PTHR46300">
    <property type="entry name" value="P450, PUTATIVE (EUROFUNG)-RELATED-RELATED"/>
    <property type="match status" value="1"/>
</dbReference>
<dbReference type="GO" id="GO:0005506">
    <property type="term" value="F:iron ion binding"/>
    <property type="evidence" value="ECO:0007669"/>
    <property type="project" value="InterPro"/>
</dbReference>
<evidence type="ECO:0000256" key="1">
    <source>
        <dbReference type="ARBA" id="ARBA00001971"/>
    </source>
</evidence>
<keyword evidence="3" id="KW-0349">Heme</keyword>
<comment type="similarity">
    <text evidence="2">Belongs to the cytochrome P450 family.</text>
</comment>
<dbReference type="GO" id="GO:0004497">
    <property type="term" value="F:monooxygenase activity"/>
    <property type="evidence" value="ECO:0007669"/>
    <property type="project" value="UniProtKB-KW"/>
</dbReference>
<gene>
    <name evidence="8" type="ORF">V565_123960</name>
</gene>
<dbReference type="AlphaFoldDB" id="A0A074RNL6"/>
<proteinExistence type="inferred from homology"/>
<dbReference type="EMBL" id="AZST01000509">
    <property type="protein sequence ID" value="KEP48464.1"/>
    <property type="molecule type" value="Genomic_DNA"/>
</dbReference>
<evidence type="ECO:0000256" key="5">
    <source>
        <dbReference type="ARBA" id="ARBA00023002"/>
    </source>
</evidence>
<protein>
    <submittedName>
        <fullName evidence="8">Putative cytochrome P450 family protein</fullName>
    </submittedName>
</protein>
<evidence type="ECO:0000256" key="2">
    <source>
        <dbReference type="ARBA" id="ARBA00010617"/>
    </source>
</evidence>
<accession>A0A074RNL6</accession>
<dbReference type="InterPro" id="IPR050364">
    <property type="entry name" value="Cytochrome_P450_fung"/>
</dbReference>
<keyword evidence="6" id="KW-0408">Iron</keyword>
<dbReference type="STRING" id="1423351.A0A074RNL6"/>
<name>A0A074RNL6_9AGAM</name>
<dbReference type="Gene3D" id="1.10.630.10">
    <property type="entry name" value="Cytochrome P450"/>
    <property type="match status" value="1"/>
</dbReference>
<reference evidence="8 9" key="1">
    <citation type="submission" date="2013-12" db="EMBL/GenBank/DDBJ databases">
        <authorList>
            <person name="Cubeta M."/>
            <person name="Pakala S."/>
            <person name="Fedorova N."/>
            <person name="Thomas E."/>
            <person name="Dean R."/>
            <person name="Jabaji S."/>
            <person name="Neate S."/>
            <person name="Toda T."/>
            <person name="Tavantzis S."/>
            <person name="Vilgalys R."/>
            <person name="Bharathan N."/>
            <person name="Pakala S."/>
            <person name="Losada L.S."/>
            <person name="Zafar N."/>
            <person name="Nierman W."/>
        </authorList>
    </citation>
    <scope>NUCLEOTIDE SEQUENCE [LARGE SCALE GENOMIC DNA]</scope>
    <source>
        <strain evidence="8 9">123E</strain>
    </source>
</reference>